<dbReference type="Proteomes" id="UP000037939">
    <property type="component" value="Unassembled WGS sequence"/>
</dbReference>
<dbReference type="Gene3D" id="2.70.98.10">
    <property type="match status" value="1"/>
</dbReference>
<dbReference type="STRING" id="857265.WG78_19185"/>
<evidence type="ECO:0000313" key="1">
    <source>
        <dbReference type="EMBL" id="KPC49901.1"/>
    </source>
</evidence>
<dbReference type="RefSeq" id="WP_053939424.1">
    <property type="nucleotide sequence ID" value="NZ_LAQT01000034.1"/>
</dbReference>
<sequence>MMTGWNIAWAHGVAQVQALGGMLGPVDFVLPHGQHVQPMYVAPWAQEPVNAALPGLLRGLRGEWPCVPFSRESAPDVIAAGWQRRVQTDPAFLLPHGPGSNQLWQLIGQSPAHLLLELEYPAHSAVARLEREIRPDPLHAALEITLRISARADTVWPVALHPTFRLPARPGSLHLRPGRYAEAVTYPLPFEASSQLQPNQSGARLEHMPGQHGALDLTQLPLVNDSEELLQLIDCDGYFALDYLDDAARVTLTWSTAELPDLVLWLSQRGRPYAPWLSRNLALGVEPANGVFELGGVLTPPADHPLAARQGLPLRAGQTVAITYRIAAEALAG</sequence>
<dbReference type="SUPFAM" id="SSF74650">
    <property type="entry name" value="Galactose mutarotase-like"/>
    <property type="match status" value="1"/>
</dbReference>
<name>A0A0N0XI88_9NEIS</name>
<accession>A0A0N0XI88</accession>
<gene>
    <name evidence="1" type="ORF">WG78_19185</name>
</gene>
<comment type="caution">
    <text evidence="1">The sequence shown here is derived from an EMBL/GenBank/DDBJ whole genome shotgun (WGS) entry which is preliminary data.</text>
</comment>
<protein>
    <recommendedName>
        <fullName evidence="3">Aldose 1-epimerase</fullName>
    </recommendedName>
</protein>
<dbReference type="OrthoDB" id="8901487at2"/>
<dbReference type="AlphaFoldDB" id="A0A0N0XI88"/>
<dbReference type="PATRIC" id="fig|857265.3.peg.3932"/>
<dbReference type="InterPro" id="IPR011013">
    <property type="entry name" value="Gal_mutarotase_sf_dom"/>
</dbReference>
<evidence type="ECO:0008006" key="3">
    <source>
        <dbReference type="Google" id="ProtNLM"/>
    </source>
</evidence>
<proteinExistence type="predicted"/>
<dbReference type="InterPro" id="IPR014718">
    <property type="entry name" value="GH-type_carb-bd"/>
</dbReference>
<keyword evidence="2" id="KW-1185">Reference proteome</keyword>
<dbReference type="EMBL" id="LAQT01000034">
    <property type="protein sequence ID" value="KPC49901.1"/>
    <property type="molecule type" value="Genomic_DNA"/>
</dbReference>
<dbReference type="GO" id="GO:0005975">
    <property type="term" value="P:carbohydrate metabolic process"/>
    <property type="evidence" value="ECO:0007669"/>
    <property type="project" value="InterPro"/>
</dbReference>
<organism evidence="1 2">
    <name type="scientific">Amantichitinum ursilacus</name>
    <dbReference type="NCBI Taxonomy" id="857265"/>
    <lineage>
        <taxon>Bacteria</taxon>
        <taxon>Pseudomonadati</taxon>
        <taxon>Pseudomonadota</taxon>
        <taxon>Betaproteobacteria</taxon>
        <taxon>Neisseriales</taxon>
        <taxon>Chitinibacteraceae</taxon>
        <taxon>Amantichitinum</taxon>
    </lineage>
</organism>
<dbReference type="GO" id="GO:0030246">
    <property type="term" value="F:carbohydrate binding"/>
    <property type="evidence" value="ECO:0007669"/>
    <property type="project" value="InterPro"/>
</dbReference>
<evidence type="ECO:0000313" key="2">
    <source>
        <dbReference type="Proteomes" id="UP000037939"/>
    </source>
</evidence>
<reference evidence="1 2" key="1">
    <citation type="submission" date="2015-07" db="EMBL/GenBank/DDBJ databases">
        <title>Draft genome sequence of the Amantichitinum ursilacus IGB-41, a new chitin-degrading bacterium.</title>
        <authorList>
            <person name="Kirstahler P."/>
            <person name="Guenther M."/>
            <person name="Grumaz C."/>
            <person name="Rupp S."/>
            <person name="Zibek S."/>
            <person name="Sohn K."/>
        </authorList>
    </citation>
    <scope>NUCLEOTIDE SEQUENCE [LARGE SCALE GENOMIC DNA]</scope>
    <source>
        <strain evidence="1 2">IGB-41</strain>
    </source>
</reference>
<dbReference type="GO" id="GO:0003824">
    <property type="term" value="F:catalytic activity"/>
    <property type="evidence" value="ECO:0007669"/>
    <property type="project" value="InterPro"/>
</dbReference>